<dbReference type="PROSITE" id="PS50850">
    <property type="entry name" value="MFS"/>
    <property type="match status" value="1"/>
</dbReference>
<evidence type="ECO:0000256" key="1">
    <source>
        <dbReference type="ARBA" id="ARBA00004651"/>
    </source>
</evidence>
<dbReference type="Gene3D" id="1.20.1250.20">
    <property type="entry name" value="MFS general substrate transporter like domains"/>
    <property type="match status" value="1"/>
</dbReference>
<dbReference type="PANTHER" id="PTHR23506:SF23">
    <property type="entry name" value="GH10249P"/>
    <property type="match status" value="1"/>
</dbReference>
<comment type="similarity">
    <text evidence="2">Belongs to the major facilitator superfamily. TCR/Tet family.</text>
</comment>
<dbReference type="PRINTS" id="PR01035">
    <property type="entry name" value="TCRTETA"/>
</dbReference>
<evidence type="ECO:0000259" key="8">
    <source>
        <dbReference type="PROSITE" id="PS50850"/>
    </source>
</evidence>
<gene>
    <name evidence="9" type="ORF">M3202_20195</name>
</gene>
<feature type="transmembrane region" description="Helical" evidence="7">
    <location>
        <begin position="67"/>
        <end position="85"/>
    </location>
</feature>
<dbReference type="GO" id="GO:0022857">
    <property type="term" value="F:transmembrane transporter activity"/>
    <property type="evidence" value="ECO:0007669"/>
    <property type="project" value="InterPro"/>
</dbReference>
<comment type="caution">
    <text evidence="9">The sequence shown here is derived from an EMBL/GenBank/DDBJ whole genome shotgun (WGS) entry which is preliminary data.</text>
</comment>
<dbReference type="InterPro" id="IPR020846">
    <property type="entry name" value="MFS_dom"/>
</dbReference>
<feature type="transmembrane region" description="Helical" evidence="7">
    <location>
        <begin position="91"/>
        <end position="113"/>
    </location>
</feature>
<feature type="transmembrane region" description="Helical" evidence="7">
    <location>
        <begin position="192"/>
        <end position="213"/>
    </location>
</feature>
<evidence type="ECO:0000256" key="6">
    <source>
        <dbReference type="ARBA" id="ARBA00023136"/>
    </source>
</evidence>
<evidence type="ECO:0000313" key="9">
    <source>
        <dbReference type="EMBL" id="MCM3716370.1"/>
    </source>
</evidence>
<dbReference type="GO" id="GO:0005886">
    <property type="term" value="C:plasma membrane"/>
    <property type="evidence" value="ECO:0007669"/>
    <property type="project" value="UniProtKB-SubCell"/>
</dbReference>
<dbReference type="AlphaFoldDB" id="A0A9X2DUL6"/>
<feature type="transmembrane region" description="Helical" evidence="7">
    <location>
        <begin position="125"/>
        <end position="147"/>
    </location>
</feature>
<feature type="domain" description="Major facilitator superfamily (MFS) profile" evidence="8">
    <location>
        <begin position="1"/>
        <end position="377"/>
    </location>
</feature>
<evidence type="ECO:0000313" key="10">
    <source>
        <dbReference type="Proteomes" id="UP001139179"/>
    </source>
</evidence>
<dbReference type="PROSITE" id="PS00217">
    <property type="entry name" value="SUGAR_TRANSPORT_2"/>
    <property type="match status" value="1"/>
</dbReference>
<feature type="transmembrane region" description="Helical" evidence="7">
    <location>
        <begin position="153"/>
        <end position="172"/>
    </location>
</feature>
<dbReference type="CDD" id="cd17325">
    <property type="entry name" value="MFS_MdtG_SLC18_like"/>
    <property type="match status" value="1"/>
</dbReference>
<feature type="transmembrane region" description="Helical" evidence="7">
    <location>
        <begin position="35"/>
        <end position="55"/>
    </location>
</feature>
<feature type="transmembrane region" description="Helical" evidence="7">
    <location>
        <begin position="353"/>
        <end position="374"/>
    </location>
</feature>
<evidence type="ECO:0000256" key="5">
    <source>
        <dbReference type="ARBA" id="ARBA00022989"/>
    </source>
</evidence>
<dbReference type="InterPro" id="IPR011701">
    <property type="entry name" value="MFS"/>
</dbReference>
<dbReference type="InterPro" id="IPR036259">
    <property type="entry name" value="MFS_trans_sf"/>
</dbReference>
<dbReference type="InterPro" id="IPR050930">
    <property type="entry name" value="MFS_Vesicular_Transporter"/>
</dbReference>
<dbReference type="InterPro" id="IPR005829">
    <property type="entry name" value="Sugar_transporter_CS"/>
</dbReference>
<comment type="subcellular location">
    <subcellularLocation>
        <location evidence="1">Cell membrane</location>
        <topology evidence="1">Multi-pass membrane protein</topology>
    </subcellularLocation>
</comment>
<keyword evidence="10" id="KW-1185">Reference proteome</keyword>
<organism evidence="9 10">
    <name type="scientific">Halalkalibacter oceani</name>
    <dbReference type="NCBI Taxonomy" id="1653776"/>
    <lineage>
        <taxon>Bacteria</taxon>
        <taxon>Bacillati</taxon>
        <taxon>Bacillota</taxon>
        <taxon>Bacilli</taxon>
        <taxon>Bacillales</taxon>
        <taxon>Bacillaceae</taxon>
        <taxon>Halalkalibacter</taxon>
    </lineage>
</organism>
<dbReference type="InterPro" id="IPR001958">
    <property type="entry name" value="Tet-R_TetA/multi-R_MdtG-like"/>
</dbReference>
<evidence type="ECO:0000256" key="3">
    <source>
        <dbReference type="ARBA" id="ARBA00022448"/>
    </source>
</evidence>
<sequence length="380" mass="40653">MSRLIYVLIVVVFIDTFIQLPIISPYAVSVGAGDVLVGAIVAVYSLANMAGNVIGGHWIDRLGYKKMLAFGMVTVGLVLLLYPLAQTGEQLFVIRFLHGLAGGVLIPAAFALIGERSGAGRKGKTMAFAGAAIGIAAITGPAIGGALASRGEYSAVFFFTAGLFFVALLVCFPSIPQQATAAERSKVKWQDVWLLMKQLPLLQASMAAFALMVSNGTLAYALPLKVGEIDFTTATTGMLLSLYGITALVVFVTPLNRIYEWFRAWKLVVTGLVLIALSLTIIHFVLQIEWLVLAMLIYGTGFSLVFPSMNQMVADASTAVNRGKAYGIFYAFFSLGVVAGSFLSGFAREQFGAPFLFSALLMLSCTALLVLFSFREKTGD</sequence>
<dbReference type="SUPFAM" id="SSF103473">
    <property type="entry name" value="MFS general substrate transporter"/>
    <property type="match status" value="1"/>
</dbReference>
<dbReference type="PANTHER" id="PTHR23506">
    <property type="entry name" value="GH10249P"/>
    <property type="match status" value="1"/>
</dbReference>
<dbReference type="Proteomes" id="UP001139179">
    <property type="component" value="Unassembled WGS sequence"/>
</dbReference>
<keyword evidence="5 7" id="KW-1133">Transmembrane helix</keyword>
<protein>
    <submittedName>
        <fullName evidence="9">MFS transporter</fullName>
    </submittedName>
</protein>
<feature type="transmembrane region" description="Helical" evidence="7">
    <location>
        <begin position="233"/>
        <end position="252"/>
    </location>
</feature>
<evidence type="ECO:0000256" key="2">
    <source>
        <dbReference type="ARBA" id="ARBA00007520"/>
    </source>
</evidence>
<evidence type="ECO:0000256" key="7">
    <source>
        <dbReference type="SAM" id="Phobius"/>
    </source>
</evidence>
<evidence type="ECO:0000256" key="4">
    <source>
        <dbReference type="ARBA" id="ARBA00022692"/>
    </source>
</evidence>
<dbReference type="RefSeq" id="WP_251225028.1">
    <property type="nucleotide sequence ID" value="NZ_JAMBOL010000036.1"/>
</dbReference>
<reference evidence="9" key="1">
    <citation type="submission" date="2022-05" db="EMBL/GenBank/DDBJ databases">
        <title>Comparative Genomics of Spacecraft Associated Microbes.</title>
        <authorList>
            <person name="Tran M.T."/>
            <person name="Wright A."/>
            <person name="Seuylemezian A."/>
            <person name="Eisen J."/>
            <person name="Coil D."/>
        </authorList>
    </citation>
    <scope>NUCLEOTIDE SEQUENCE</scope>
    <source>
        <strain evidence="9">214.1.1</strain>
    </source>
</reference>
<keyword evidence="4 7" id="KW-0812">Transmembrane</keyword>
<feature type="transmembrane region" description="Helical" evidence="7">
    <location>
        <begin position="5"/>
        <end position="23"/>
    </location>
</feature>
<feature type="transmembrane region" description="Helical" evidence="7">
    <location>
        <begin position="328"/>
        <end position="347"/>
    </location>
</feature>
<name>A0A9X2DUL6_9BACI</name>
<accession>A0A9X2DUL6</accession>
<dbReference type="Pfam" id="PF07690">
    <property type="entry name" value="MFS_1"/>
    <property type="match status" value="1"/>
</dbReference>
<feature type="transmembrane region" description="Helical" evidence="7">
    <location>
        <begin position="290"/>
        <end position="307"/>
    </location>
</feature>
<keyword evidence="3" id="KW-0813">Transport</keyword>
<feature type="transmembrane region" description="Helical" evidence="7">
    <location>
        <begin position="264"/>
        <end position="284"/>
    </location>
</feature>
<keyword evidence="6 7" id="KW-0472">Membrane</keyword>
<proteinExistence type="inferred from homology"/>
<dbReference type="EMBL" id="JAMBOL010000036">
    <property type="protein sequence ID" value="MCM3716370.1"/>
    <property type="molecule type" value="Genomic_DNA"/>
</dbReference>